<dbReference type="InterPro" id="IPR055803">
    <property type="entry name" value="DUF7379"/>
</dbReference>
<dbReference type="Pfam" id="PF02450">
    <property type="entry name" value="LCAT"/>
    <property type="match status" value="1"/>
</dbReference>
<sequence>MAKDTIQLQIDGTSVKTETVAEWQAETFVLDGAARGTSAAPPLIDIPIDSVIELELGNGPRILVAAADVERYLGKASAREGSDTTKSPAIQVRQTLHLSGSRLPTTSRDGLGAWILKGLCIYRQGPVSVAALVAAGRFQDARLEDRSGLYRCSTGKWELSKVDTLPSSSEPILLFLHGTASSSEGSFGGLWYNTDYRRKLVDIYGSRIYAFEHRSLTDSPIKNALDLIKTLPKGACLHLVSHSRGGLVGELLARANRVGEKPFTSSEIKRFLQHGSRTGREKFKDDAKRLEELSREMISRAIRVERFVRVACPARGTTLAAGKLDRWASVMLNLFGKGIDLGAKTLPFLEPVAKGYDLLQGFLLALVRERTDARILPGLEAMMPDSPLVALLNDPEVKIDFPLHTVAGDFQGAGLLPWLGDCLSEVYYGGQTDLVVNTPSMSGGAARMQGIRQKSLAGPKVHHLSYFRRDESALPIINCLGGNDRDFVLLEGPSQATISRGGRKTKPKADAPIAFILPGIMGSHIQLGSDRIWFDPFSMCTGGMDKLKVEAKNVSPDGWMDLSYEKLARYLTEKYEVRPFAYDWRLSITAAATLFGKELDKAIKDAKKRGKPLRIVAHSMGGLVARLALKTRWQEFKSLPGSRLLQLGTPNRGSHSIAAVLTARDDFIQTIERWFDWKHDMREFLEIVSEFPGVLELLPWPEENGLAIDGLDYFSEETWLQLYNEDSDSKKATSWLAPKQTPLTAARAAIEALRQADLDPECTLYVAGQSPTPIGVRVEKGQVQIGWTDEGDGRVPWKTGIPAGVPVWYTDASHGDLANHTKAFDAYLELLETGSTRRLSRSPSTARTVSAPVFKSRSLTGNGLYPSVEEVLAAAIGGAKPGKRAETTGEVPATVEVIHGSLAAAESPILIGSYTADSLRGSAKFLNGLLSDRLQEAHAIGRYPCRPEDAMVFRQSTRNRKPAGAIVVGLGPIGELLPGTLTRAITHGLLEYARCSDQLMAIDPEKQHQLEVSSVLVGTGFTGLSVEAGTRCLIDALRRTNLALAQGKLNVRIGRLTIFEEMESRAITAVESLRDLLGESRFANAATFEGRLRDGHGGYCGRQFTGSEGPGAYRVHIVADKADKGALRFTVVTDRARNEVSAEPDQRQAVDGLLLSATGTTHDQPGLSRALFELLVPNTMKELVADLRTLTMSMDEEAAAYPWELMRDTDQPDEPPLAVRVELVRQLASPHGRGRVPTVQEKRVFIVGDTQSGLNELPGAQAEARTVADCFEREDYEIYDIYRATSVQVFEALFNGHYRFMHLAGHGVVKDKETERTGMVLGPETYLTSAQISKLRHVPEFIFINCCHLGSMAPELKTRTGELAANLATQCIEMGCKAVIAAGWAVDDQAASTFARTFYEAMFKGYRFARAVQLARIETYRLHPGTNTWGAFQAYGDDRYRFPGSVERNTSQKEYVHPSHIIADLEKLSARIKDATQQDKKDYYLDQLKAIEEAARGTDFQHAGVREALAVAWAELNDRERAIGHYRAALSLEDAGLSLHGLEQLANLEIREGSTLLGDKDTNIQQKGEAYMQAGWQRLNLLLAMGPTIERLSMLASYWKRKAQAYKTLGKTEQISECLLGMQDGYWRAAEMSYQRTGLWDYYPLLNALDGAFLSAACGERDLFDARQDQLPELLAAAAEDGRRRFNQSRQFFHAMAAVEAERIRALWGCYQEKKAAFCLTDPEVRQQIAERYRDLLKRLGSPREQDSATNQLDFLIAFLPSDKKGAKVKEALQQLITDIRNNEE</sequence>
<dbReference type="Pfam" id="PF24096">
    <property type="entry name" value="DUF7379"/>
    <property type="match status" value="2"/>
</dbReference>
<feature type="domain" description="DUF7379" evidence="2">
    <location>
        <begin position="296"/>
        <end position="393"/>
    </location>
</feature>
<accession>A0A1M7Y8R8</accession>
<reference evidence="3 4" key="1">
    <citation type="submission" date="2016-12" db="EMBL/GenBank/DDBJ databases">
        <authorList>
            <person name="Song W.-J."/>
            <person name="Kurnit D.M."/>
        </authorList>
    </citation>
    <scope>NUCLEOTIDE SEQUENCE [LARGE SCALE GENOMIC DNA]</scope>
    <source>
        <strain evidence="3 4">DSM 18488</strain>
    </source>
</reference>
<dbReference type="InterPro" id="IPR029058">
    <property type="entry name" value="AB_hydrolase_fold"/>
</dbReference>
<dbReference type="STRING" id="1121416.SAMN02745220_02635"/>
<dbReference type="InterPro" id="IPR024983">
    <property type="entry name" value="CHAT_dom"/>
</dbReference>
<feature type="domain" description="DUF7379" evidence="2">
    <location>
        <begin position="173"/>
        <end position="275"/>
    </location>
</feature>
<organism evidence="3 4">
    <name type="scientific">Desulfopila aestuarii DSM 18488</name>
    <dbReference type="NCBI Taxonomy" id="1121416"/>
    <lineage>
        <taxon>Bacteria</taxon>
        <taxon>Pseudomonadati</taxon>
        <taxon>Thermodesulfobacteriota</taxon>
        <taxon>Desulfobulbia</taxon>
        <taxon>Desulfobulbales</taxon>
        <taxon>Desulfocapsaceae</taxon>
        <taxon>Desulfopila</taxon>
    </lineage>
</organism>
<keyword evidence="3" id="KW-0808">Transferase</keyword>
<dbReference type="Proteomes" id="UP000184603">
    <property type="component" value="Unassembled WGS sequence"/>
</dbReference>
<feature type="domain" description="CHAT" evidence="1">
    <location>
        <begin position="1167"/>
        <end position="1437"/>
    </location>
</feature>
<dbReference type="InterPro" id="IPR003386">
    <property type="entry name" value="LACT/PDAT_acylTrfase"/>
</dbReference>
<proteinExistence type="predicted"/>
<evidence type="ECO:0000259" key="1">
    <source>
        <dbReference type="Pfam" id="PF12770"/>
    </source>
</evidence>
<protein>
    <submittedName>
        <fullName evidence="3">Lecithin:cholesterol acyltransferase</fullName>
    </submittedName>
</protein>
<evidence type="ECO:0000313" key="4">
    <source>
        <dbReference type="Proteomes" id="UP000184603"/>
    </source>
</evidence>
<dbReference type="Pfam" id="PF12770">
    <property type="entry name" value="CHAT"/>
    <property type="match status" value="1"/>
</dbReference>
<dbReference type="RefSeq" id="WP_073613921.1">
    <property type="nucleotide sequence ID" value="NZ_FRFE01000012.1"/>
</dbReference>
<dbReference type="Gene3D" id="3.40.50.1820">
    <property type="entry name" value="alpha/beta hydrolase"/>
    <property type="match status" value="2"/>
</dbReference>
<dbReference type="SUPFAM" id="SSF53474">
    <property type="entry name" value="alpha/beta-Hydrolases"/>
    <property type="match status" value="2"/>
</dbReference>
<dbReference type="OrthoDB" id="556502at2"/>
<dbReference type="EMBL" id="FRFE01000012">
    <property type="protein sequence ID" value="SHO49033.1"/>
    <property type="molecule type" value="Genomic_DNA"/>
</dbReference>
<dbReference type="GO" id="GO:0008374">
    <property type="term" value="F:O-acyltransferase activity"/>
    <property type="evidence" value="ECO:0007669"/>
    <property type="project" value="InterPro"/>
</dbReference>
<evidence type="ECO:0000259" key="2">
    <source>
        <dbReference type="Pfam" id="PF24096"/>
    </source>
</evidence>
<gene>
    <name evidence="3" type="ORF">SAMN02745220_02635</name>
</gene>
<name>A0A1M7Y8R8_9BACT</name>
<keyword evidence="3" id="KW-0012">Acyltransferase</keyword>
<keyword evidence="4" id="KW-1185">Reference proteome</keyword>
<dbReference type="GO" id="GO:0006629">
    <property type="term" value="P:lipid metabolic process"/>
    <property type="evidence" value="ECO:0007669"/>
    <property type="project" value="InterPro"/>
</dbReference>
<evidence type="ECO:0000313" key="3">
    <source>
        <dbReference type="EMBL" id="SHO49033.1"/>
    </source>
</evidence>